<dbReference type="InterPro" id="IPR012341">
    <property type="entry name" value="6hp_glycosidase-like_sf"/>
</dbReference>
<sequence length="371" mass="42915">MDQRRGGFYHHFKDNGNIYDQDTRHLVSSARFVFNYAKATRFIDRQQYLPYLKHAIAFLEQAHWQPDTAGYAWLLGGDNQILDGTNHCYGLAFVLLAHAEALQAGVGSAEKIAAVFDLMEQHFWDAPHQLYKDEASADWQVVSPYRGQNANMHSCEALIAAFQATGEQRYLSRAQCLAEKVTQQLARQGSGFIWEHYDTAWQIDWDYNRDNPRHLFRPWGFQPGHQTEWAKLLLILNRYQPADWLVSTAEHLFSESLAIAWDSSLGGIHYGFDPSHRICDSDKYFWVQAESFAAAALLAEATNNSDYWDWYQRIWQFSWQHLVDHQYGGWFRILDGKNQKYDQLKSPAGKTDYHTMGACYEVLNVLGQLPD</sequence>
<comment type="caution">
    <text evidence="3">The sequence shown here is derived from an EMBL/GenBank/DDBJ whole genome shotgun (WGS) entry which is preliminary data.</text>
</comment>
<keyword evidence="2" id="KW-0413">Isomerase</keyword>
<evidence type="ECO:0000256" key="2">
    <source>
        <dbReference type="ARBA" id="ARBA00023235"/>
    </source>
</evidence>
<proteinExistence type="inferred from homology"/>
<evidence type="ECO:0000313" key="3">
    <source>
        <dbReference type="EMBL" id="NYZ64778.1"/>
    </source>
</evidence>
<dbReference type="SUPFAM" id="SSF48208">
    <property type="entry name" value="Six-hairpin glycosidases"/>
    <property type="match status" value="1"/>
</dbReference>
<evidence type="ECO:0000256" key="1">
    <source>
        <dbReference type="ARBA" id="ARBA00008558"/>
    </source>
</evidence>
<evidence type="ECO:0000313" key="4">
    <source>
        <dbReference type="Proteomes" id="UP000569732"/>
    </source>
</evidence>
<dbReference type="FunFam" id="1.50.10.10:FF:000057">
    <property type="entry name" value="N-acylglucosamine 2-epimerase"/>
    <property type="match status" value="1"/>
</dbReference>
<dbReference type="EMBL" id="JACCKB010000002">
    <property type="protein sequence ID" value="NYZ64778.1"/>
    <property type="molecule type" value="Genomic_DNA"/>
</dbReference>
<dbReference type="Proteomes" id="UP000569732">
    <property type="component" value="Unassembled WGS sequence"/>
</dbReference>
<dbReference type="AlphaFoldDB" id="A0A853I219"/>
<reference evidence="3 4" key="1">
    <citation type="submission" date="2020-07" db="EMBL/GenBank/DDBJ databases">
        <title>Endozoicomonas sp. nov., isolated from sediment.</title>
        <authorList>
            <person name="Gu T."/>
        </authorList>
    </citation>
    <scope>NUCLEOTIDE SEQUENCE [LARGE SCALE GENOMIC DNA]</scope>
    <source>
        <strain evidence="3 4">SM1973</strain>
    </source>
</reference>
<comment type="similarity">
    <text evidence="1">Belongs to the N-acylglucosamine 2-epimerase family.</text>
</comment>
<name>A0A853I219_9GAMM</name>
<dbReference type="GO" id="GO:0005975">
    <property type="term" value="P:carbohydrate metabolic process"/>
    <property type="evidence" value="ECO:0007669"/>
    <property type="project" value="InterPro"/>
</dbReference>
<gene>
    <name evidence="3" type="ORF">H0A36_02090</name>
</gene>
<dbReference type="InterPro" id="IPR008928">
    <property type="entry name" value="6-hairpin_glycosidase_sf"/>
</dbReference>
<protein>
    <submittedName>
        <fullName evidence="3">AGE family epimerase/isomerase</fullName>
    </submittedName>
</protein>
<dbReference type="Gene3D" id="1.50.10.10">
    <property type="match status" value="1"/>
</dbReference>
<dbReference type="PANTHER" id="PTHR15108">
    <property type="entry name" value="N-ACYLGLUCOSAMINE-2-EPIMERASE"/>
    <property type="match status" value="1"/>
</dbReference>
<keyword evidence="4" id="KW-1185">Reference proteome</keyword>
<dbReference type="InterPro" id="IPR010819">
    <property type="entry name" value="AGE/CE"/>
</dbReference>
<dbReference type="Pfam" id="PF07221">
    <property type="entry name" value="GlcNAc_2-epim"/>
    <property type="match status" value="1"/>
</dbReference>
<organism evidence="3 4">
    <name type="scientific">Spartinivicinus marinus</name>
    <dbReference type="NCBI Taxonomy" id="2994442"/>
    <lineage>
        <taxon>Bacteria</taxon>
        <taxon>Pseudomonadati</taxon>
        <taxon>Pseudomonadota</taxon>
        <taxon>Gammaproteobacteria</taxon>
        <taxon>Oceanospirillales</taxon>
        <taxon>Zooshikellaceae</taxon>
        <taxon>Spartinivicinus</taxon>
    </lineage>
</organism>
<dbReference type="GO" id="GO:0016853">
    <property type="term" value="F:isomerase activity"/>
    <property type="evidence" value="ECO:0007669"/>
    <property type="project" value="UniProtKB-KW"/>
</dbReference>
<accession>A0A853I219</accession>